<protein>
    <submittedName>
        <fullName evidence="1">Uncharacterized protein</fullName>
    </submittedName>
</protein>
<keyword evidence="2" id="KW-1185">Reference proteome</keyword>
<proteinExistence type="predicted"/>
<dbReference type="Proteomes" id="UP001057877">
    <property type="component" value="Chromosome"/>
</dbReference>
<reference evidence="1" key="1">
    <citation type="submission" date="2022-01" db="EMBL/GenBank/DDBJ databases">
        <title>Paenibacillus spongiae sp. nov., isolated from marine sponge.</title>
        <authorList>
            <person name="Li Z."/>
            <person name="Zhang M."/>
        </authorList>
    </citation>
    <scope>NUCLEOTIDE SEQUENCE</scope>
    <source>
        <strain evidence="1">PHS-Z3</strain>
    </source>
</reference>
<evidence type="ECO:0000313" key="2">
    <source>
        <dbReference type="Proteomes" id="UP001057877"/>
    </source>
</evidence>
<accession>A0ABY5S5T0</accession>
<gene>
    <name evidence="1" type="ORF">L1F29_22425</name>
</gene>
<evidence type="ECO:0000313" key="1">
    <source>
        <dbReference type="EMBL" id="UVI28195.1"/>
    </source>
</evidence>
<sequence length="49" mass="5047">MTTKKASIIEASAGFMVMGISGNHYGAGEGNRTLASSLGILINMVLLYG</sequence>
<dbReference type="RefSeq" id="WP_258384282.1">
    <property type="nucleotide sequence ID" value="NZ_CP091430.1"/>
</dbReference>
<name>A0ABY5S5T0_9BACL</name>
<dbReference type="EMBL" id="CP091430">
    <property type="protein sequence ID" value="UVI28195.1"/>
    <property type="molecule type" value="Genomic_DNA"/>
</dbReference>
<organism evidence="1 2">
    <name type="scientific">Paenibacillus spongiae</name>
    <dbReference type="NCBI Taxonomy" id="2909671"/>
    <lineage>
        <taxon>Bacteria</taxon>
        <taxon>Bacillati</taxon>
        <taxon>Bacillota</taxon>
        <taxon>Bacilli</taxon>
        <taxon>Bacillales</taxon>
        <taxon>Paenibacillaceae</taxon>
        <taxon>Paenibacillus</taxon>
    </lineage>
</organism>